<dbReference type="GO" id="GO:0051301">
    <property type="term" value="P:cell division"/>
    <property type="evidence" value="ECO:0007669"/>
    <property type="project" value="InterPro"/>
</dbReference>
<comment type="caution">
    <text evidence="7">The sequence shown here is derived from an EMBL/GenBank/DDBJ whole genome shotgun (WGS) entry which is preliminary data.</text>
</comment>
<evidence type="ECO:0000256" key="5">
    <source>
        <dbReference type="ARBA" id="ARBA00023136"/>
    </source>
</evidence>
<name>M2U270_9SPHN</name>
<evidence type="ECO:0000256" key="1">
    <source>
        <dbReference type="ARBA" id="ARBA00004141"/>
    </source>
</evidence>
<comment type="function">
    <text evidence="6">Peptidoglycan polymerase that is essential for cell wall elongation.</text>
</comment>
<evidence type="ECO:0000313" key="7">
    <source>
        <dbReference type="EMBL" id="EMD82087.1"/>
    </source>
</evidence>
<dbReference type="GO" id="GO:0009252">
    <property type="term" value="P:peptidoglycan biosynthetic process"/>
    <property type="evidence" value="ECO:0007669"/>
    <property type="project" value="UniProtKB-UniRule"/>
</dbReference>
<keyword evidence="6" id="KW-0808">Transferase</keyword>
<comment type="pathway">
    <text evidence="6">Cell wall biogenesis; peptidoglycan biosynthesis.</text>
</comment>
<evidence type="ECO:0000313" key="8">
    <source>
        <dbReference type="Proteomes" id="UP000011717"/>
    </source>
</evidence>
<keyword evidence="6" id="KW-0997">Cell inner membrane</keyword>
<evidence type="ECO:0000256" key="4">
    <source>
        <dbReference type="ARBA" id="ARBA00022989"/>
    </source>
</evidence>
<evidence type="ECO:0000256" key="2">
    <source>
        <dbReference type="ARBA" id="ARBA00022692"/>
    </source>
</evidence>
<dbReference type="PATRIC" id="fig|1234595.3.peg.2576"/>
<sequence>MASLALPDRLNRLPLLTVVAVLALGGFSLLVLYSAAGGSLRPWALNQGVRFAAMFVMMLGISQLDMRIWMRFAYPIYGLCLILLLAVEIIGQVGGGSQRWLNLGVINLQPSELMKIAVVLALARYYHFLPRANVKSWKALVFPATLLALPAALVMLQPDLGTALAILFGGTAIVFLGGASAWLFITGGALAIVAIPLAVKFLLHGYQQKRVLIFLDPEADPLGAGYHITQSKIAIGSGGIGGKGFMSGTQSHLQYLPELHTDFIFATMSEEWGLIGGLFVIACFAIIIARGVGTALTARTIFAQLVAMGMSATLFFYVFVNLAMVMGFAPVVGIPLPLMSYGGSAMLTATLLVGILLSVHGQRDRTRLTEGPGRI</sequence>
<dbReference type="EMBL" id="AMRV01000010">
    <property type="protein sequence ID" value="EMD82087.1"/>
    <property type="molecule type" value="Genomic_DNA"/>
</dbReference>
<dbReference type="GO" id="GO:0005886">
    <property type="term" value="C:plasma membrane"/>
    <property type="evidence" value="ECO:0007669"/>
    <property type="project" value="UniProtKB-SubCell"/>
</dbReference>
<keyword evidence="3 6" id="KW-0133">Cell shape</keyword>
<dbReference type="OrthoDB" id="9768187at2"/>
<feature type="transmembrane region" description="Helical" evidence="6">
    <location>
        <begin position="338"/>
        <end position="359"/>
    </location>
</feature>
<dbReference type="NCBIfam" id="TIGR02210">
    <property type="entry name" value="rodA_shape"/>
    <property type="match status" value="1"/>
</dbReference>
<dbReference type="RefSeq" id="WP_008603532.1">
    <property type="nucleotide sequence ID" value="NZ_AMRV01000010.1"/>
</dbReference>
<proteinExistence type="inferred from homology"/>
<keyword evidence="6" id="KW-1003">Cell membrane</keyword>
<dbReference type="InterPro" id="IPR001182">
    <property type="entry name" value="FtsW/RodA"/>
</dbReference>
<keyword evidence="8" id="KW-1185">Reference proteome</keyword>
<dbReference type="PANTHER" id="PTHR30474">
    <property type="entry name" value="CELL CYCLE PROTEIN"/>
    <property type="match status" value="1"/>
</dbReference>
<dbReference type="InterPro" id="IPR011923">
    <property type="entry name" value="RodA/MrdB"/>
</dbReference>
<dbReference type="GO" id="GO:0008955">
    <property type="term" value="F:peptidoglycan glycosyltransferase activity"/>
    <property type="evidence" value="ECO:0007669"/>
    <property type="project" value="UniProtKB-UniRule"/>
</dbReference>
<gene>
    <name evidence="6" type="primary">mrdB</name>
    <name evidence="6" type="synonym">rodA</name>
    <name evidence="7" type="ORF">C725_2575</name>
</gene>
<dbReference type="GO" id="GO:0015648">
    <property type="term" value="F:lipid-linked peptidoglycan transporter activity"/>
    <property type="evidence" value="ECO:0007669"/>
    <property type="project" value="TreeGrafter"/>
</dbReference>
<feature type="transmembrane region" description="Helical" evidence="6">
    <location>
        <begin position="136"/>
        <end position="156"/>
    </location>
</feature>
<dbReference type="GO" id="GO:0071555">
    <property type="term" value="P:cell wall organization"/>
    <property type="evidence" value="ECO:0007669"/>
    <property type="project" value="UniProtKB-KW"/>
</dbReference>
<keyword evidence="2 6" id="KW-0812">Transmembrane</keyword>
<dbReference type="HAMAP" id="MF_02079">
    <property type="entry name" value="PGT_RodA"/>
    <property type="match status" value="1"/>
</dbReference>
<dbReference type="Pfam" id="PF01098">
    <property type="entry name" value="FTSW_RODA_SPOVE"/>
    <property type="match status" value="1"/>
</dbReference>
<feature type="transmembrane region" description="Helical" evidence="6">
    <location>
        <begin position="72"/>
        <end position="93"/>
    </location>
</feature>
<reference evidence="7 8" key="1">
    <citation type="journal article" date="2013" name="Genome Announc.">
        <title>Draft Genome Sequence of Strain JLT2015T, Belonging to the Family Sphingomonadaceae of the Alphaproteobacteria.</title>
        <authorList>
            <person name="Tang K."/>
            <person name="Liu K."/>
            <person name="Li S."/>
            <person name="Jiao N."/>
        </authorList>
    </citation>
    <scope>NUCLEOTIDE SEQUENCE [LARGE SCALE GENOMIC DNA]</scope>
    <source>
        <strain evidence="7 8">JLT2015</strain>
    </source>
</reference>
<feature type="transmembrane region" description="Helical" evidence="6">
    <location>
        <begin position="272"/>
        <end position="293"/>
    </location>
</feature>
<dbReference type="EC" id="2.4.99.28" evidence="6"/>
<feature type="transmembrane region" description="Helical" evidence="6">
    <location>
        <begin position="305"/>
        <end position="332"/>
    </location>
</feature>
<comment type="similarity">
    <text evidence="6">Belongs to the SEDS family. MrdB/RodA subfamily.</text>
</comment>
<feature type="transmembrane region" description="Helical" evidence="6">
    <location>
        <begin position="113"/>
        <end position="129"/>
    </location>
</feature>
<dbReference type="GO" id="GO:0008360">
    <property type="term" value="P:regulation of cell shape"/>
    <property type="evidence" value="ECO:0007669"/>
    <property type="project" value="UniProtKB-KW"/>
</dbReference>
<dbReference type="PANTHER" id="PTHR30474:SF1">
    <property type="entry name" value="PEPTIDOGLYCAN GLYCOSYLTRANSFERASE MRDB"/>
    <property type="match status" value="1"/>
</dbReference>
<feature type="transmembrane region" description="Helical" evidence="6">
    <location>
        <begin position="189"/>
        <end position="206"/>
    </location>
</feature>
<organism evidence="7 8">
    <name type="scientific">Pacificimonas flava</name>
    <dbReference type="NCBI Taxonomy" id="1234595"/>
    <lineage>
        <taxon>Bacteria</taxon>
        <taxon>Pseudomonadati</taxon>
        <taxon>Pseudomonadota</taxon>
        <taxon>Alphaproteobacteria</taxon>
        <taxon>Sphingomonadales</taxon>
        <taxon>Sphingosinicellaceae</taxon>
        <taxon>Pacificimonas</taxon>
    </lineage>
</organism>
<accession>M2U270</accession>
<evidence type="ECO:0000256" key="3">
    <source>
        <dbReference type="ARBA" id="ARBA00022960"/>
    </source>
</evidence>
<feature type="transmembrane region" description="Helical" evidence="6">
    <location>
        <begin position="12"/>
        <end position="36"/>
    </location>
</feature>
<dbReference type="UniPathway" id="UPA00219"/>
<keyword evidence="4 6" id="KW-1133">Transmembrane helix</keyword>
<keyword evidence="6" id="KW-0573">Peptidoglycan synthesis</keyword>
<comment type="subcellular location">
    <subcellularLocation>
        <location evidence="6">Cell inner membrane</location>
        <topology evidence="6">Multi-pass membrane protein</topology>
    </subcellularLocation>
    <subcellularLocation>
        <location evidence="1">Membrane</location>
        <topology evidence="1">Multi-pass membrane protein</topology>
    </subcellularLocation>
</comment>
<keyword evidence="6" id="KW-0961">Cell wall biogenesis/degradation</keyword>
<keyword evidence="5 6" id="KW-0472">Membrane</keyword>
<dbReference type="Proteomes" id="UP000011717">
    <property type="component" value="Unassembled WGS sequence"/>
</dbReference>
<comment type="catalytic activity">
    <reaction evidence="6">
        <text>[GlcNAc-(1-&gt;4)-Mur2Ac(oyl-L-Ala-gamma-D-Glu-L-Lys-D-Ala-D-Ala)](n)-di-trans,octa-cis-undecaprenyl diphosphate + beta-D-GlcNAc-(1-&gt;4)-Mur2Ac(oyl-L-Ala-gamma-D-Glu-L-Lys-D-Ala-D-Ala)-di-trans,octa-cis-undecaprenyl diphosphate = [GlcNAc-(1-&gt;4)-Mur2Ac(oyl-L-Ala-gamma-D-Glu-L-Lys-D-Ala-D-Ala)](n+1)-di-trans,octa-cis-undecaprenyl diphosphate + di-trans,octa-cis-undecaprenyl diphosphate + H(+)</text>
        <dbReference type="Rhea" id="RHEA:23708"/>
        <dbReference type="Rhea" id="RHEA-COMP:9602"/>
        <dbReference type="Rhea" id="RHEA-COMP:9603"/>
        <dbReference type="ChEBI" id="CHEBI:15378"/>
        <dbReference type="ChEBI" id="CHEBI:58405"/>
        <dbReference type="ChEBI" id="CHEBI:60033"/>
        <dbReference type="ChEBI" id="CHEBI:78435"/>
        <dbReference type="EC" id="2.4.99.28"/>
    </reaction>
</comment>
<protein>
    <recommendedName>
        <fullName evidence="6">Peptidoglycan glycosyltransferase MrdB</fullName>
        <shortName evidence="6">PGT</shortName>
        <ecNumber evidence="6">2.4.99.28</ecNumber>
    </recommendedName>
    <alternativeName>
        <fullName evidence="6">Cell elongation protein RodA</fullName>
    </alternativeName>
    <alternativeName>
        <fullName evidence="6">Cell wall polymerase</fullName>
    </alternativeName>
    <alternativeName>
        <fullName evidence="6">Peptidoglycan polymerase</fullName>
        <shortName evidence="6">PG polymerase</shortName>
    </alternativeName>
</protein>
<dbReference type="AlphaFoldDB" id="M2U270"/>
<feature type="transmembrane region" description="Helical" evidence="6">
    <location>
        <begin position="162"/>
        <end position="184"/>
    </location>
</feature>
<evidence type="ECO:0000256" key="6">
    <source>
        <dbReference type="HAMAP-Rule" id="MF_02079"/>
    </source>
</evidence>
<keyword evidence="6" id="KW-0328">Glycosyltransferase</keyword>
<dbReference type="GO" id="GO:0032153">
    <property type="term" value="C:cell division site"/>
    <property type="evidence" value="ECO:0007669"/>
    <property type="project" value="TreeGrafter"/>
</dbReference>